<name>A0A1M6TKY6_9AQUI</name>
<evidence type="ECO:0000313" key="3">
    <source>
        <dbReference type="EMBL" id="SHK57549.1"/>
    </source>
</evidence>
<accession>A0A1M6TKY6</accession>
<dbReference type="GO" id="GO:0005829">
    <property type="term" value="C:cytosol"/>
    <property type="evidence" value="ECO:0007669"/>
    <property type="project" value="TreeGrafter"/>
</dbReference>
<dbReference type="PANTHER" id="PTHR30160">
    <property type="entry name" value="TETRAACYLDISACCHARIDE 4'-KINASE-RELATED"/>
    <property type="match status" value="1"/>
</dbReference>
<sequence>MRSVLIYRRGGLGDTLLVFPLLEIFNKKGYRVVAVGNTDYYRLAEEVGWADLVLSELPPWDGERVIISYEGNVKPFPEKRIWIVQHYLESLGLKEDFSQELPIQASKGGPLEGVAVLHPSSGSWKKNPKLELFLSVEEVLKRKGYKVVYFVGEADQWLKGYVSNFWESLNLVEIAKALKAAKLFVGLDSGISHLSAYLGVPTFIFYGPTDPIVWRPIGKRVFQISLNLECSPCFPNVCEARECLDVNMLLDRFLYYFNSYTF</sequence>
<keyword evidence="1" id="KW-0328">Glycosyltransferase</keyword>
<keyword evidence="4" id="KW-1185">Reference proteome</keyword>
<evidence type="ECO:0000313" key="4">
    <source>
        <dbReference type="Proteomes" id="UP000189810"/>
    </source>
</evidence>
<dbReference type="InterPro" id="IPR051199">
    <property type="entry name" value="LPS_LOS_Heptosyltrfase"/>
</dbReference>
<dbReference type="PANTHER" id="PTHR30160:SF23">
    <property type="match status" value="1"/>
</dbReference>
<dbReference type="EMBL" id="LT670846">
    <property type="protein sequence ID" value="SHK57549.1"/>
    <property type="molecule type" value="Genomic_DNA"/>
</dbReference>
<dbReference type="GO" id="GO:0009244">
    <property type="term" value="P:lipopolysaccharide core region biosynthetic process"/>
    <property type="evidence" value="ECO:0007669"/>
    <property type="project" value="TreeGrafter"/>
</dbReference>
<dbReference type="SUPFAM" id="SSF53756">
    <property type="entry name" value="UDP-Glycosyltransferase/glycogen phosphorylase"/>
    <property type="match status" value="1"/>
</dbReference>
<dbReference type="RefSeq" id="WP_079654582.1">
    <property type="nucleotide sequence ID" value="NZ_LT670846.1"/>
</dbReference>
<dbReference type="OrthoDB" id="9779555at2"/>
<organism evidence="3 4">
    <name type="scientific">Thermocrinis minervae</name>
    <dbReference type="NCBI Taxonomy" id="381751"/>
    <lineage>
        <taxon>Bacteria</taxon>
        <taxon>Pseudomonadati</taxon>
        <taxon>Aquificota</taxon>
        <taxon>Aquificia</taxon>
        <taxon>Aquificales</taxon>
        <taxon>Aquificaceae</taxon>
        <taxon>Thermocrinis</taxon>
    </lineage>
</organism>
<dbReference type="Proteomes" id="UP000189810">
    <property type="component" value="Chromosome I"/>
</dbReference>
<dbReference type="CDD" id="cd03789">
    <property type="entry name" value="GT9_LPS_heptosyltransferase"/>
    <property type="match status" value="1"/>
</dbReference>
<dbReference type="InterPro" id="IPR002201">
    <property type="entry name" value="Glyco_trans_9"/>
</dbReference>
<dbReference type="GO" id="GO:0008713">
    <property type="term" value="F:ADP-heptose-lipopolysaccharide heptosyltransferase activity"/>
    <property type="evidence" value="ECO:0007669"/>
    <property type="project" value="TreeGrafter"/>
</dbReference>
<evidence type="ECO:0000256" key="1">
    <source>
        <dbReference type="ARBA" id="ARBA00022676"/>
    </source>
</evidence>
<proteinExistence type="predicted"/>
<dbReference type="Gene3D" id="3.40.50.2000">
    <property type="entry name" value="Glycogen Phosphorylase B"/>
    <property type="match status" value="1"/>
</dbReference>
<dbReference type="STRING" id="381751.SAMN05444391_1506"/>
<gene>
    <name evidence="3" type="ORF">SAMN05444391_1506</name>
</gene>
<reference evidence="3 4" key="1">
    <citation type="submission" date="2016-11" db="EMBL/GenBank/DDBJ databases">
        <authorList>
            <person name="Jaros S."/>
            <person name="Januszkiewicz K."/>
            <person name="Wedrychowicz H."/>
        </authorList>
    </citation>
    <scope>NUCLEOTIDE SEQUENCE [LARGE SCALE GENOMIC DNA]</scope>
    <source>
        <strain evidence="3 4">DSM 19557</strain>
    </source>
</reference>
<dbReference type="AlphaFoldDB" id="A0A1M6TKY6"/>
<evidence type="ECO:0000256" key="2">
    <source>
        <dbReference type="ARBA" id="ARBA00022679"/>
    </source>
</evidence>
<dbReference type="Pfam" id="PF01075">
    <property type="entry name" value="Glyco_transf_9"/>
    <property type="match status" value="1"/>
</dbReference>
<protein>
    <submittedName>
        <fullName evidence="3">ADP-heptose:LPS heptosyltransferase</fullName>
    </submittedName>
</protein>
<keyword evidence="2 3" id="KW-0808">Transferase</keyword>